<dbReference type="GO" id="GO:1990404">
    <property type="term" value="F:NAD+-protein mono-ADP-ribosyltransferase activity"/>
    <property type="evidence" value="ECO:0007669"/>
    <property type="project" value="TreeGrafter"/>
</dbReference>
<dbReference type="InterPro" id="IPR052056">
    <property type="entry name" value="Mono-ARTD/PARP"/>
</dbReference>
<dbReference type="PROSITE" id="PS51059">
    <property type="entry name" value="PARP_CATALYTIC"/>
    <property type="match status" value="1"/>
</dbReference>
<dbReference type="GO" id="GO:0005737">
    <property type="term" value="C:cytoplasm"/>
    <property type="evidence" value="ECO:0007669"/>
    <property type="project" value="TreeGrafter"/>
</dbReference>
<dbReference type="InterPro" id="IPR049483">
    <property type="entry name" value="FAF1_2-like_UAS"/>
</dbReference>
<sequence length="376" mass="42530">METLQTTETLITTKTESCTSIDESEVLEQDLSCERPIDQSPWSLASFCQQSFEQALSNSLYGATISRPLALYIYDNANIKTELFNWTISKSEEMRACLMEQFGLWSWNLTEENYFELLSIIIEHVGEEVAAVIDSSPKEIYPLLICLIILRGEVKVDCVIHGDMSIDEMFVLLTQTSGVFCPRFGLPDTTGLPLTHISKENWSVPPSTLTEVLKESDEFQRVADDFDGGASSIVHVHRIDNIVWLIEYLNQKQLVDNRLGHDNTEKLLFHGCPYAAAEQILRHGFDHGRIGANGSSYGRGFYFSSSRSLSDQYALRNPLTNEKRILMCRVLTGQSCKGNWKESMCPPGYDSVAGRSNIHVVFSNRHILPEYLITYK</sequence>
<protein>
    <recommendedName>
        <fullName evidence="6">Poly [ADP-ribose] polymerase</fullName>
        <shortName evidence="6">PARP</shortName>
        <ecNumber evidence="6">2.4.2.-</ecNumber>
    </recommendedName>
</protein>
<dbReference type="EMBL" id="CAJNOJ010000058">
    <property type="protein sequence ID" value="CAF0988486.1"/>
    <property type="molecule type" value="Genomic_DNA"/>
</dbReference>
<keyword evidence="3 6" id="KW-0808">Transferase</keyword>
<dbReference type="Gene3D" id="3.40.30.10">
    <property type="entry name" value="Glutaredoxin"/>
    <property type="match status" value="1"/>
</dbReference>
<reference evidence="9" key="1">
    <citation type="submission" date="2021-02" db="EMBL/GenBank/DDBJ databases">
        <authorList>
            <person name="Nowell W R."/>
        </authorList>
    </citation>
    <scope>NUCLEOTIDE SEQUENCE</scope>
</reference>
<evidence type="ECO:0000256" key="3">
    <source>
        <dbReference type="ARBA" id="ARBA00022679"/>
    </source>
</evidence>
<evidence type="ECO:0000256" key="4">
    <source>
        <dbReference type="ARBA" id="ARBA00023027"/>
    </source>
</evidence>
<dbReference type="Pfam" id="PF00644">
    <property type="entry name" value="PARP"/>
    <property type="match status" value="1"/>
</dbReference>
<dbReference type="Gene3D" id="3.90.228.10">
    <property type="match status" value="1"/>
</dbReference>
<dbReference type="GO" id="GO:0010629">
    <property type="term" value="P:negative regulation of gene expression"/>
    <property type="evidence" value="ECO:0007669"/>
    <property type="project" value="TreeGrafter"/>
</dbReference>
<dbReference type="Proteomes" id="UP000663828">
    <property type="component" value="Unassembled WGS sequence"/>
</dbReference>
<dbReference type="Proteomes" id="UP000663852">
    <property type="component" value="Unassembled WGS sequence"/>
</dbReference>
<accession>A0A814H2E0</accession>
<dbReference type="GO" id="GO:0003714">
    <property type="term" value="F:transcription corepressor activity"/>
    <property type="evidence" value="ECO:0007669"/>
    <property type="project" value="TreeGrafter"/>
</dbReference>
<organism evidence="9 10">
    <name type="scientific">Adineta ricciae</name>
    <name type="common">Rotifer</name>
    <dbReference type="NCBI Taxonomy" id="249248"/>
    <lineage>
        <taxon>Eukaryota</taxon>
        <taxon>Metazoa</taxon>
        <taxon>Spiralia</taxon>
        <taxon>Gnathifera</taxon>
        <taxon>Rotifera</taxon>
        <taxon>Eurotatoria</taxon>
        <taxon>Bdelloidea</taxon>
        <taxon>Adinetida</taxon>
        <taxon>Adinetidae</taxon>
        <taxon>Adineta</taxon>
    </lineage>
</organism>
<dbReference type="GO" id="GO:0005634">
    <property type="term" value="C:nucleus"/>
    <property type="evidence" value="ECO:0007669"/>
    <property type="project" value="UniProtKB-SubCell"/>
</dbReference>
<evidence type="ECO:0000256" key="6">
    <source>
        <dbReference type="RuleBase" id="RU362114"/>
    </source>
</evidence>
<dbReference type="PANTHER" id="PTHR14453:SF67">
    <property type="entry name" value="POLY [ADP-RIBOSE] POLYMERASE"/>
    <property type="match status" value="1"/>
</dbReference>
<evidence type="ECO:0000313" key="10">
    <source>
        <dbReference type="Proteomes" id="UP000663828"/>
    </source>
</evidence>
<dbReference type="PANTHER" id="PTHR14453">
    <property type="entry name" value="PARP/ZINC FINGER CCCH TYPE DOMAIN CONTAINING PROTEIN"/>
    <property type="match status" value="1"/>
</dbReference>
<evidence type="ECO:0000256" key="1">
    <source>
        <dbReference type="ARBA" id="ARBA00004123"/>
    </source>
</evidence>
<keyword evidence="4 6" id="KW-0520">NAD</keyword>
<dbReference type="EC" id="2.4.2.-" evidence="6"/>
<evidence type="ECO:0000259" key="7">
    <source>
        <dbReference type="PROSITE" id="PS51059"/>
    </source>
</evidence>
<comment type="caution">
    <text evidence="9">The sequence shown here is derived from an EMBL/GenBank/DDBJ whole genome shotgun (WGS) entry which is preliminary data.</text>
</comment>
<dbReference type="GO" id="GO:0003950">
    <property type="term" value="F:NAD+ poly-ADP-ribosyltransferase activity"/>
    <property type="evidence" value="ECO:0007669"/>
    <property type="project" value="UniProtKB-UniRule"/>
</dbReference>
<dbReference type="Pfam" id="PF21021">
    <property type="entry name" value="FAF1"/>
    <property type="match status" value="1"/>
</dbReference>
<feature type="domain" description="PARP catalytic" evidence="7">
    <location>
        <begin position="196"/>
        <end position="376"/>
    </location>
</feature>
<evidence type="ECO:0000313" key="8">
    <source>
        <dbReference type="EMBL" id="CAF0988486.1"/>
    </source>
</evidence>
<dbReference type="EMBL" id="CAJNOR010000773">
    <property type="protein sequence ID" value="CAF1003869.1"/>
    <property type="molecule type" value="Genomic_DNA"/>
</dbReference>
<dbReference type="SUPFAM" id="SSF56399">
    <property type="entry name" value="ADP-ribosylation"/>
    <property type="match status" value="1"/>
</dbReference>
<keyword evidence="2 6" id="KW-0328">Glycosyltransferase</keyword>
<dbReference type="AlphaFoldDB" id="A0A814H2E0"/>
<dbReference type="GO" id="GO:0070212">
    <property type="term" value="P:protein poly-ADP-ribosylation"/>
    <property type="evidence" value="ECO:0007669"/>
    <property type="project" value="TreeGrafter"/>
</dbReference>
<dbReference type="OrthoDB" id="6133115at2759"/>
<keyword evidence="10" id="KW-1185">Reference proteome</keyword>
<comment type="subcellular location">
    <subcellularLocation>
        <location evidence="1">Nucleus</location>
    </subcellularLocation>
</comment>
<name>A0A814H2E0_ADIRI</name>
<dbReference type="InterPro" id="IPR012317">
    <property type="entry name" value="Poly(ADP-ribose)pol_cat_dom"/>
</dbReference>
<keyword evidence="5" id="KW-0539">Nucleus</keyword>
<evidence type="ECO:0000256" key="2">
    <source>
        <dbReference type="ARBA" id="ARBA00022676"/>
    </source>
</evidence>
<evidence type="ECO:0000313" key="9">
    <source>
        <dbReference type="EMBL" id="CAF1003869.1"/>
    </source>
</evidence>
<evidence type="ECO:0000256" key="5">
    <source>
        <dbReference type="ARBA" id="ARBA00023242"/>
    </source>
</evidence>
<proteinExistence type="predicted"/>
<gene>
    <name evidence="8" type="ORF">EDS130_LOCUS14260</name>
    <name evidence="9" type="ORF">XAT740_LOCUS13352</name>
</gene>